<proteinExistence type="predicted"/>
<feature type="region of interest" description="Disordered" evidence="1">
    <location>
        <begin position="45"/>
        <end position="68"/>
    </location>
</feature>
<accession>A0A382V4S9</accession>
<organism evidence="2">
    <name type="scientific">marine metagenome</name>
    <dbReference type="NCBI Taxonomy" id="408172"/>
    <lineage>
        <taxon>unclassified sequences</taxon>
        <taxon>metagenomes</taxon>
        <taxon>ecological metagenomes</taxon>
    </lineage>
</organism>
<name>A0A382V4S9_9ZZZZ</name>
<gene>
    <name evidence="2" type="ORF">METZ01_LOCUS394304</name>
</gene>
<dbReference type="AlphaFoldDB" id="A0A382V4S9"/>
<evidence type="ECO:0000256" key="1">
    <source>
        <dbReference type="SAM" id="MobiDB-lite"/>
    </source>
</evidence>
<evidence type="ECO:0000313" key="2">
    <source>
        <dbReference type="EMBL" id="SVD41450.1"/>
    </source>
</evidence>
<dbReference type="EMBL" id="UINC01149157">
    <property type="protein sequence ID" value="SVD41450.1"/>
    <property type="molecule type" value="Genomic_DNA"/>
</dbReference>
<protein>
    <submittedName>
        <fullName evidence="2">Uncharacterized protein</fullName>
    </submittedName>
</protein>
<reference evidence="2" key="1">
    <citation type="submission" date="2018-05" db="EMBL/GenBank/DDBJ databases">
        <authorList>
            <person name="Lanie J.A."/>
            <person name="Ng W.-L."/>
            <person name="Kazmierczak K.M."/>
            <person name="Andrzejewski T.M."/>
            <person name="Davidsen T.M."/>
            <person name="Wayne K.J."/>
            <person name="Tettelin H."/>
            <person name="Glass J.I."/>
            <person name="Rusch D."/>
            <person name="Podicherti R."/>
            <person name="Tsui H.-C.T."/>
            <person name="Winkler M.E."/>
        </authorList>
    </citation>
    <scope>NUCLEOTIDE SEQUENCE</scope>
</reference>
<sequence length="68" mass="7934">MEEGPFKTAFESDPTGVLYQEFITYRITKNGMFTKEVVNRTFKKDGDYYDTSSHNPLFDTKPKTEVNK</sequence>